<name>A0A0D2C634_9EURO</name>
<dbReference type="VEuPathDB" id="FungiDB:PV07_06432"/>
<protein>
    <submittedName>
        <fullName evidence="2">Uncharacterized protein</fullName>
    </submittedName>
</protein>
<feature type="region of interest" description="Disordered" evidence="1">
    <location>
        <begin position="163"/>
        <end position="191"/>
    </location>
</feature>
<dbReference type="AlphaFoldDB" id="A0A0D2C634"/>
<feature type="compositionally biased region" description="Acidic residues" evidence="1">
    <location>
        <begin position="179"/>
        <end position="188"/>
    </location>
</feature>
<evidence type="ECO:0000313" key="2">
    <source>
        <dbReference type="EMBL" id="KIW26613.1"/>
    </source>
</evidence>
<gene>
    <name evidence="2" type="ORF">PV07_06432</name>
</gene>
<sequence>MASVVTTRPFKPLPVPQALGFGLKARYTPVENVPTLFDHKFLADRYSPKRAAVTDYYSRLAPDVLRWRVISNASIKKVPKAVLRNRLKRRWASAFTEALKKAGYYHNGRKRSGPKDGKNYIPGLKGTLEILVFSERGISCPHGELVGACGALLKSLQRKKQHLDTTSVDSAAEKKSQEDTADTEDGEDVPSSMWSLWGRKLF</sequence>
<dbReference type="OrthoDB" id="4108697at2759"/>
<accession>A0A0D2C634</accession>
<keyword evidence="3" id="KW-1185">Reference proteome</keyword>
<dbReference type="EMBL" id="KN847043">
    <property type="protein sequence ID" value="KIW26613.1"/>
    <property type="molecule type" value="Genomic_DNA"/>
</dbReference>
<reference evidence="2 3" key="1">
    <citation type="submission" date="2015-01" db="EMBL/GenBank/DDBJ databases">
        <title>The Genome Sequence of Cladophialophora immunda CBS83496.</title>
        <authorList>
            <consortium name="The Broad Institute Genomics Platform"/>
            <person name="Cuomo C."/>
            <person name="de Hoog S."/>
            <person name="Gorbushina A."/>
            <person name="Stielow B."/>
            <person name="Teixiera M."/>
            <person name="Abouelleil A."/>
            <person name="Chapman S.B."/>
            <person name="Priest M."/>
            <person name="Young S.K."/>
            <person name="Wortman J."/>
            <person name="Nusbaum C."/>
            <person name="Birren B."/>
        </authorList>
    </citation>
    <scope>NUCLEOTIDE SEQUENCE [LARGE SCALE GENOMIC DNA]</scope>
    <source>
        <strain evidence="2 3">CBS 83496</strain>
    </source>
</reference>
<dbReference type="Proteomes" id="UP000054466">
    <property type="component" value="Unassembled WGS sequence"/>
</dbReference>
<dbReference type="HOGENOM" id="CLU_118186_0_0_1"/>
<evidence type="ECO:0000313" key="3">
    <source>
        <dbReference type="Proteomes" id="UP000054466"/>
    </source>
</evidence>
<organism evidence="2 3">
    <name type="scientific">Cladophialophora immunda</name>
    <dbReference type="NCBI Taxonomy" id="569365"/>
    <lineage>
        <taxon>Eukaryota</taxon>
        <taxon>Fungi</taxon>
        <taxon>Dikarya</taxon>
        <taxon>Ascomycota</taxon>
        <taxon>Pezizomycotina</taxon>
        <taxon>Eurotiomycetes</taxon>
        <taxon>Chaetothyriomycetidae</taxon>
        <taxon>Chaetothyriales</taxon>
        <taxon>Herpotrichiellaceae</taxon>
        <taxon>Cladophialophora</taxon>
    </lineage>
</organism>
<proteinExistence type="predicted"/>
<evidence type="ECO:0000256" key="1">
    <source>
        <dbReference type="SAM" id="MobiDB-lite"/>
    </source>
</evidence>
<dbReference type="RefSeq" id="XP_016246829.1">
    <property type="nucleotide sequence ID" value="XM_016393410.1"/>
</dbReference>
<dbReference type="GeneID" id="27345626"/>